<dbReference type="NCBIfam" id="NF004323">
    <property type="entry name" value="PRK05715.1-5"/>
    <property type="match status" value="1"/>
</dbReference>
<dbReference type="EMBL" id="SLXT01000009">
    <property type="protein sequence ID" value="TCP64468.1"/>
    <property type="molecule type" value="Genomic_DNA"/>
</dbReference>
<proteinExistence type="inferred from homology"/>
<gene>
    <name evidence="8" type="primary">nuoK</name>
    <name evidence="9" type="ORF">EDD73_1099</name>
</gene>
<comment type="caution">
    <text evidence="9">The sequence shown here is derived from an EMBL/GenBank/DDBJ whole genome shotgun (WGS) entry which is preliminary data.</text>
</comment>
<dbReference type="PANTHER" id="PTHR11434">
    <property type="entry name" value="NADH-UBIQUINONE OXIDOREDUCTASE SUBUNIT ND4L"/>
    <property type="match status" value="1"/>
</dbReference>
<feature type="transmembrane region" description="Helical" evidence="8">
    <location>
        <begin position="31"/>
        <end position="50"/>
    </location>
</feature>
<comment type="function">
    <text evidence="8">NDH-1 shuttles electrons from NADH, via FMN and iron-sulfur (Fe-S) centers, to quinones in the respiratory chain. The immediate electron acceptor for the enzyme in this species is believed to be a menaquinone. Couples the redox reaction to proton translocation (for every two electrons transferred, four hydrogen ions are translocated across the cytoplasmic membrane), and thus conserves the redox energy in a proton gradient.</text>
</comment>
<evidence type="ECO:0000313" key="9">
    <source>
        <dbReference type="EMBL" id="TCP64468.1"/>
    </source>
</evidence>
<keyword evidence="10" id="KW-1185">Reference proteome</keyword>
<dbReference type="HAMAP" id="MF_01456">
    <property type="entry name" value="NDH1_NuoK"/>
    <property type="match status" value="1"/>
</dbReference>
<dbReference type="GO" id="GO:0005886">
    <property type="term" value="C:plasma membrane"/>
    <property type="evidence" value="ECO:0007669"/>
    <property type="project" value="UniProtKB-SubCell"/>
</dbReference>
<evidence type="ECO:0000256" key="7">
    <source>
        <dbReference type="ARBA" id="ARBA00023136"/>
    </source>
</evidence>
<dbReference type="GO" id="GO:0042773">
    <property type="term" value="P:ATP synthesis coupled electron transport"/>
    <property type="evidence" value="ECO:0007669"/>
    <property type="project" value="InterPro"/>
</dbReference>
<dbReference type="InterPro" id="IPR001133">
    <property type="entry name" value="NADH_UbQ_OxRdtase_chain4L/K"/>
</dbReference>
<dbReference type="OrthoDB" id="9810120at2"/>
<keyword evidence="4 8" id="KW-0812">Transmembrane</keyword>
<dbReference type="EC" id="7.1.1.-" evidence="8"/>
<dbReference type="PANTHER" id="PTHR11434:SF16">
    <property type="entry name" value="NADH-UBIQUINONE OXIDOREDUCTASE CHAIN 4L"/>
    <property type="match status" value="1"/>
</dbReference>
<keyword evidence="7 8" id="KW-0472">Membrane</keyword>
<dbReference type="NCBIfam" id="NF004320">
    <property type="entry name" value="PRK05715.1-2"/>
    <property type="match status" value="1"/>
</dbReference>
<organism evidence="9 10">
    <name type="scientific">Heliophilum fasciatum</name>
    <dbReference type="NCBI Taxonomy" id="35700"/>
    <lineage>
        <taxon>Bacteria</taxon>
        <taxon>Bacillati</taxon>
        <taxon>Bacillota</taxon>
        <taxon>Clostridia</taxon>
        <taxon>Eubacteriales</taxon>
        <taxon>Heliobacteriaceae</taxon>
        <taxon>Heliophilum</taxon>
    </lineage>
</organism>
<dbReference type="NCBIfam" id="NF004321">
    <property type="entry name" value="PRK05715.1-3"/>
    <property type="match status" value="1"/>
</dbReference>
<keyword evidence="5 8" id="KW-0874">Quinone</keyword>
<evidence type="ECO:0000256" key="1">
    <source>
        <dbReference type="ARBA" id="ARBA00004141"/>
    </source>
</evidence>
<evidence type="ECO:0000313" key="10">
    <source>
        <dbReference type="Proteomes" id="UP000294813"/>
    </source>
</evidence>
<comment type="subcellular location">
    <subcellularLocation>
        <location evidence="8">Cell membrane</location>
        <topology evidence="8">Multi-pass membrane protein</topology>
    </subcellularLocation>
    <subcellularLocation>
        <location evidence="1">Membrane</location>
        <topology evidence="1">Multi-pass membrane protein</topology>
    </subcellularLocation>
</comment>
<evidence type="ECO:0000256" key="4">
    <source>
        <dbReference type="ARBA" id="ARBA00022692"/>
    </source>
</evidence>
<name>A0A4R2RNA5_9FIRM</name>
<evidence type="ECO:0000256" key="5">
    <source>
        <dbReference type="ARBA" id="ARBA00022719"/>
    </source>
</evidence>
<evidence type="ECO:0000256" key="6">
    <source>
        <dbReference type="ARBA" id="ARBA00022989"/>
    </source>
</evidence>
<dbReference type="AlphaFoldDB" id="A0A4R2RNA5"/>
<accession>A0A4R2RNA5</accession>
<dbReference type="GO" id="GO:0050136">
    <property type="term" value="F:NADH dehydrogenase (quinone) (non-electrogenic) activity"/>
    <property type="evidence" value="ECO:0007669"/>
    <property type="project" value="UniProtKB-UniRule"/>
</dbReference>
<feature type="transmembrane region" description="Helical" evidence="8">
    <location>
        <begin position="6"/>
        <end position="24"/>
    </location>
</feature>
<comment type="subunit">
    <text evidence="8">NDH-1 is composed of 14 different subunits. Subunits NuoA, H, J, K, L, M, N constitute the membrane sector of the complex.</text>
</comment>
<comment type="catalytic activity">
    <reaction evidence="8">
        <text>a quinone + NADH + 5 H(+)(in) = a quinol + NAD(+) + 4 H(+)(out)</text>
        <dbReference type="Rhea" id="RHEA:57888"/>
        <dbReference type="ChEBI" id="CHEBI:15378"/>
        <dbReference type="ChEBI" id="CHEBI:24646"/>
        <dbReference type="ChEBI" id="CHEBI:57540"/>
        <dbReference type="ChEBI" id="CHEBI:57945"/>
        <dbReference type="ChEBI" id="CHEBI:132124"/>
    </reaction>
</comment>
<sequence length="103" mass="11338">MTVGLTHFLILGTILFSLGLYTVFAKRSAIAILMGIELMLNAVNVNLIAFNRYVAPESHIGQIFSVFVIVVAAAEVAVGLALVISIYRDRISTNVDDLDWLKW</sequence>
<keyword evidence="8" id="KW-1278">Translocase</keyword>
<evidence type="ECO:0000256" key="3">
    <source>
        <dbReference type="ARBA" id="ARBA00022448"/>
    </source>
</evidence>
<dbReference type="Proteomes" id="UP000294813">
    <property type="component" value="Unassembled WGS sequence"/>
</dbReference>
<reference evidence="9 10" key="1">
    <citation type="submission" date="2019-03" db="EMBL/GenBank/DDBJ databases">
        <title>Genomic Encyclopedia of Type Strains, Phase IV (KMG-IV): sequencing the most valuable type-strain genomes for metagenomic binning, comparative biology and taxonomic classification.</title>
        <authorList>
            <person name="Goeker M."/>
        </authorList>
    </citation>
    <scope>NUCLEOTIDE SEQUENCE [LARGE SCALE GENOMIC DNA]</scope>
    <source>
        <strain evidence="9 10">DSM 11170</strain>
    </source>
</reference>
<evidence type="ECO:0000256" key="8">
    <source>
        <dbReference type="HAMAP-Rule" id="MF_01456"/>
    </source>
</evidence>
<protein>
    <recommendedName>
        <fullName evidence="8">NADH-quinone oxidoreductase subunit K</fullName>
        <ecNumber evidence="8">7.1.1.-</ecNumber>
    </recommendedName>
    <alternativeName>
        <fullName evidence="8">NADH dehydrogenase I subunit K</fullName>
    </alternativeName>
    <alternativeName>
        <fullName evidence="8">NDH-1 subunit K</fullName>
    </alternativeName>
</protein>
<dbReference type="Pfam" id="PF00420">
    <property type="entry name" value="Oxidored_q2"/>
    <property type="match status" value="1"/>
</dbReference>
<dbReference type="GO" id="GO:0030964">
    <property type="term" value="C:NADH dehydrogenase complex"/>
    <property type="evidence" value="ECO:0007669"/>
    <property type="project" value="TreeGrafter"/>
</dbReference>
<comment type="similarity">
    <text evidence="2 8">Belongs to the complex I subunit 4L family.</text>
</comment>
<keyword evidence="6 8" id="KW-1133">Transmembrane helix</keyword>
<dbReference type="GO" id="GO:0048038">
    <property type="term" value="F:quinone binding"/>
    <property type="evidence" value="ECO:0007669"/>
    <property type="project" value="UniProtKB-KW"/>
</dbReference>
<keyword evidence="3 8" id="KW-0813">Transport</keyword>
<dbReference type="FunFam" id="1.10.287.3510:FF:000001">
    <property type="entry name" value="NADH-quinone oxidoreductase subunit K"/>
    <property type="match status" value="1"/>
</dbReference>
<dbReference type="RefSeq" id="WP_131918943.1">
    <property type="nucleotide sequence ID" value="NZ_JAOQNU010000009.1"/>
</dbReference>
<dbReference type="Gene3D" id="1.10.287.3510">
    <property type="match status" value="1"/>
</dbReference>
<dbReference type="InterPro" id="IPR039428">
    <property type="entry name" value="NUOK/Mnh_C1-like"/>
</dbReference>
<keyword evidence="8" id="KW-0520">NAD</keyword>
<feature type="transmembrane region" description="Helical" evidence="8">
    <location>
        <begin position="62"/>
        <end position="84"/>
    </location>
</feature>
<evidence type="ECO:0000256" key="2">
    <source>
        <dbReference type="ARBA" id="ARBA00010519"/>
    </source>
</evidence>
<keyword evidence="8" id="KW-1003">Cell membrane</keyword>